<keyword evidence="5" id="KW-0804">Transcription</keyword>
<dbReference type="VEuPathDB" id="FungiDB:B1J91_G06974g"/>
<evidence type="ECO:0000256" key="3">
    <source>
        <dbReference type="ARBA" id="ARBA00016672"/>
    </source>
</evidence>
<proteinExistence type="inferred from homology"/>
<evidence type="ECO:0000256" key="1">
    <source>
        <dbReference type="ARBA" id="ARBA00004123"/>
    </source>
</evidence>
<dbReference type="Pfam" id="PF03874">
    <property type="entry name" value="RNA_pol_Rpb4"/>
    <property type="match status" value="1"/>
</dbReference>
<dbReference type="InterPro" id="IPR005574">
    <property type="entry name" value="Rpb4/RPC9"/>
</dbReference>
<evidence type="ECO:0000313" key="8">
    <source>
        <dbReference type="Proteomes" id="UP000054886"/>
    </source>
</evidence>
<evidence type="ECO:0000313" key="7">
    <source>
        <dbReference type="EMBL" id="KTB07077.1"/>
    </source>
</evidence>
<dbReference type="Gene3D" id="1.20.1250.40">
    <property type="match status" value="1"/>
</dbReference>
<gene>
    <name evidence="7" type="ORF">AO440_001772</name>
</gene>
<name>A0A0W0D5F7_CANGB</name>
<dbReference type="VEuPathDB" id="FungiDB:GVI51_G06809"/>
<dbReference type="VEuPathDB" id="FungiDB:GWK60_G06699"/>
<accession>A0A0W0D5F7</accession>
<dbReference type="EMBL" id="LLZZ01000108">
    <property type="protein sequence ID" value="KTB07077.1"/>
    <property type="molecule type" value="Genomic_DNA"/>
</dbReference>
<dbReference type="VEuPathDB" id="FungiDB:CAGL0G06996g"/>
<keyword evidence="4 7" id="KW-0240">DNA-directed RNA polymerase</keyword>
<comment type="similarity">
    <text evidence="2">Belongs to the eukaryotic RPC9 RNA polymerase subunit family.</text>
</comment>
<dbReference type="GO" id="GO:0006384">
    <property type="term" value="P:transcription initiation at RNA polymerase III promoter"/>
    <property type="evidence" value="ECO:0007669"/>
    <property type="project" value="EnsemblFungi"/>
</dbReference>
<evidence type="ECO:0000256" key="2">
    <source>
        <dbReference type="ARBA" id="ARBA00006898"/>
    </source>
</evidence>
<dbReference type="VEuPathDB" id="FungiDB:CAGL0G06974g"/>
<dbReference type="PANTHER" id="PTHR15561:SF0">
    <property type="entry name" value="DNA-DIRECTED RNA POLYMERASE III SUBUNIT RPC9"/>
    <property type="match status" value="1"/>
</dbReference>
<dbReference type="GO" id="GO:0006386">
    <property type="term" value="P:termination of RNA polymerase III transcription"/>
    <property type="evidence" value="ECO:0007669"/>
    <property type="project" value="EnsemblFungi"/>
</dbReference>
<dbReference type="VEuPathDB" id="FungiDB:GWK60_G06721"/>
<dbReference type="SUPFAM" id="SSF47819">
    <property type="entry name" value="HRDC-like"/>
    <property type="match status" value="1"/>
</dbReference>
<dbReference type="VEuPathDB" id="FungiDB:GVI51_G06787"/>
<comment type="caution">
    <text evidence="7">The sequence shown here is derived from an EMBL/GenBank/DDBJ whole genome shotgun (WGS) entry which is preliminary data.</text>
</comment>
<keyword evidence="6" id="KW-0539">Nucleus</keyword>
<organism evidence="7 8">
    <name type="scientific">Candida glabrata</name>
    <name type="common">Yeast</name>
    <name type="synonym">Torulopsis glabrata</name>
    <dbReference type="NCBI Taxonomy" id="5478"/>
    <lineage>
        <taxon>Eukaryota</taxon>
        <taxon>Fungi</taxon>
        <taxon>Dikarya</taxon>
        <taxon>Ascomycota</taxon>
        <taxon>Saccharomycotina</taxon>
        <taxon>Saccharomycetes</taxon>
        <taxon>Saccharomycetales</taxon>
        <taxon>Saccharomycetaceae</taxon>
        <taxon>Nakaseomyces</taxon>
    </lineage>
</organism>
<dbReference type="GO" id="GO:0005829">
    <property type="term" value="C:cytosol"/>
    <property type="evidence" value="ECO:0007669"/>
    <property type="project" value="EnsemblFungi"/>
</dbReference>
<dbReference type="Proteomes" id="UP000054886">
    <property type="component" value="Unassembled WGS sequence"/>
</dbReference>
<protein>
    <recommendedName>
        <fullName evidence="3">DNA-directed RNA polymerase III subunit RPC9</fullName>
    </recommendedName>
</protein>
<dbReference type="GO" id="GO:0005666">
    <property type="term" value="C:RNA polymerase III complex"/>
    <property type="evidence" value="ECO:0007669"/>
    <property type="project" value="EnsemblFungi"/>
</dbReference>
<dbReference type="AlphaFoldDB" id="A0A0W0D5F7"/>
<dbReference type="PANTHER" id="PTHR15561">
    <property type="entry name" value="CALCITONIN GENE-RELATED PEPTIDE-RECEPTOR COMPONENT PROTEIN"/>
    <property type="match status" value="1"/>
</dbReference>
<reference evidence="7 8" key="1">
    <citation type="submission" date="2015-10" db="EMBL/GenBank/DDBJ databases">
        <title>Draft genomes sequences of Candida glabrata isolates 1A, 1B, 2A, 2B, 3A and 3B.</title>
        <authorList>
            <person name="Haavelsrud O.E."/>
            <person name="Gaustad P."/>
        </authorList>
    </citation>
    <scope>NUCLEOTIDE SEQUENCE [LARGE SCALE GENOMIC DNA]</scope>
    <source>
        <strain evidence="7">910700640</strain>
    </source>
</reference>
<evidence type="ECO:0000256" key="6">
    <source>
        <dbReference type="ARBA" id="ARBA00023242"/>
    </source>
</evidence>
<evidence type="ECO:0000256" key="4">
    <source>
        <dbReference type="ARBA" id="ARBA00022478"/>
    </source>
</evidence>
<dbReference type="VEuPathDB" id="FungiDB:B1J91_G06996g"/>
<dbReference type="GO" id="GO:0003899">
    <property type="term" value="F:DNA-directed RNA polymerase activity"/>
    <property type="evidence" value="ECO:0007669"/>
    <property type="project" value="EnsemblFungi"/>
</dbReference>
<dbReference type="InterPro" id="IPR038846">
    <property type="entry name" value="RPC9"/>
</dbReference>
<dbReference type="InterPro" id="IPR038324">
    <property type="entry name" value="Rpb4/RPC9_sf"/>
</dbReference>
<sequence>MSLRYNESLVHGDDKLPQIRASDVTCALGDIDLGSDPLVELKKWVVGVLSKVVGATEFESRTEVPPVVRTVISARSNGTDATAVFEERYNSVRSQGMRTLSIRSKALSLSPETKDLAGLPVISYAPLAKILCSEDTIELLEGFKDRVRDQEFLYFTDTSSPNNSFNNLGPLQTKDGTQTTLPYTHKRTVSKGNTTIGTLFTAMQGPCYRHNPMRNNKRWRNREHRHINRIKQFFNRHFNFGQLKEVNLSEEQLPCEHEFKKSELVNFNSGYAIFFSHCKYSRFKLYHNNTFAREMKVLETRDAFLSDYEVLQHLSKMERQYHWDDESIAEMSTKKRHMHRKRPYNNPALQRITRDVIDYLKMNKYDVAQEEEEDVKKMSPLCNLNDDKFTELVMRLNQYELFQAEKLQIVNQLPVQMVHLYAIVEECDTRFTQEQIDALLQLVAEYV</sequence>
<dbReference type="GO" id="GO:0000166">
    <property type="term" value="F:nucleotide binding"/>
    <property type="evidence" value="ECO:0007669"/>
    <property type="project" value="InterPro"/>
</dbReference>
<evidence type="ECO:0000256" key="5">
    <source>
        <dbReference type="ARBA" id="ARBA00023163"/>
    </source>
</evidence>
<dbReference type="InterPro" id="IPR010997">
    <property type="entry name" value="HRDC-like_sf"/>
</dbReference>
<comment type="subcellular location">
    <subcellularLocation>
        <location evidence="1">Nucleus</location>
    </subcellularLocation>
</comment>
<dbReference type="GO" id="GO:0042797">
    <property type="term" value="P:tRNA transcription by RNA polymerase III"/>
    <property type="evidence" value="ECO:0007669"/>
    <property type="project" value="EnsemblFungi"/>
</dbReference>